<feature type="transmembrane region" description="Helical" evidence="5">
    <location>
        <begin position="135"/>
        <end position="154"/>
    </location>
</feature>
<evidence type="ECO:0000313" key="8">
    <source>
        <dbReference type="Proteomes" id="UP000183339"/>
    </source>
</evidence>
<dbReference type="PANTHER" id="PTHR22911:SF6">
    <property type="entry name" value="SOLUTE CARRIER FAMILY 35 MEMBER G1"/>
    <property type="match status" value="1"/>
</dbReference>
<dbReference type="EMBL" id="FOHI01000013">
    <property type="protein sequence ID" value="SET69317.1"/>
    <property type="molecule type" value="Genomic_DNA"/>
</dbReference>
<evidence type="ECO:0000256" key="4">
    <source>
        <dbReference type="ARBA" id="ARBA00023136"/>
    </source>
</evidence>
<sequence>MLIDETSRKKREGEIPASVLMIAATLLFATMSMCVKLASAEYGTGEMVFYRGLIGAMIVSMLARRRGITLRTSVPALHLWRSLTGVCALGLWFYAIEALPLSTAVTLNYTAPIWMAVLLIGGSVFLKRGRADTRLIGPVFAGFAGAICILRPAIQNDQTWGGVVGLFSGLLTAMAYLQVAALGRAGEPDTRVVFFFSIASMGGGALVTFLGDGWHAHTLHGLGLLLAVGLLATLAQLLLTRAYAIGKLLVNGSLQYLGIAWSYLYGVLLFGDRITGVSLLGMGLIALAGIAATALREPLASPGEMETPERL</sequence>
<evidence type="ECO:0000256" key="1">
    <source>
        <dbReference type="ARBA" id="ARBA00004141"/>
    </source>
</evidence>
<evidence type="ECO:0000256" key="3">
    <source>
        <dbReference type="ARBA" id="ARBA00022989"/>
    </source>
</evidence>
<evidence type="ECO:0000259" key="6">
    <source>
        <dbReference type="Pfam" id="PF00892"/>
    </source>
</evidence>
<protein>
    <submittedName>
        <fullName evidence="7">S-adenosylmethionine uptake transporter</fullName>
    </submittedName>
</protein>
<dbReference type="AlphaFoldDB" id="A0A1I0GEN2"/>
<keyword evidence="2 5" id="KW-0812">Transmembrane</keyword>
<dbReference type="SUPFAM" id="SSF103481">
    <property type="entry name" value="Multidrug resistance efflux transporter EmrE"/>
    <property type="match status" value="2"/>
</dbReference>
<gene>
    <name evidence="7" type="ORF">SAMN05216412_1135</name>
</gene>
<accession>A0A1I0GEN2</accession>
<feature type="transmembrane region" description="Helical" evidence="5">
    <location>
        <begin position="48"/>
        <end position="64"/>
    </location>
</feature>
<dbReference type="Proteomes" id="UP000183339">
    <property type="component" value="Unassembled WGS sequence"/>
</dbReference>
<reference evidence="7 8" key="1">
    <citation type="submission" date="2016-10" db="EMBL/GenBank/DDBJ databases">
        <authorList>
            <person name="de Groot N.N."/>
        </authorList>
    </citation>
    <scope>NUCLEOTIDE SEQUENCE [LARGE SCALE GENOMIC DNA]</scope>
    <source>
        <strain evidence="7 8">Nl7</strain>
    </source>
</reference>
<feature type="transmembrane region" description="Helical" evidence="5">
    <location>
        <begin position="217"/>
        <end position="239"/>
    </location>
</feature>
<dbReference type="PANTHER" id="PTHR22911">
    <property type="entry name" value="ACYL-MALONYL CONDENSING ENZYME-RELATED"/>
    <property type="match status" value="1"/>
</dbReference>
<feature type="transmembrane region" description="Helical" evidence="5">
    <location>
        <begin position="76"/>
        <end position="95"/>
    </location>
</feature>
<feature type="transmembrane region" description="Helical" evidence="5">
    <location>
        <begin position="192"/>
        <end position="211"/>
    </location>
</feature>
<feature type="transmembrane region" description="Helical" evidence="5">
    <location>
        <begin position="20"/>
        <end position="42"/>
    </location>
</feature>
<dbReference type="GO" id="GO:0016020">
    <property type="term" value="C:membrane"/>
    <property type="evidence" value="ECO:0007669"/>
    <property type="project" value="UniProtKB-SubCell"/>
</dbReference>
<dbReference type="Pfam" id="PF00892">
    <property type="entry name" value="EamA"/>
    <property type="match status" value="1"/>
</dbReference>
<evidence type="ECO:0000256" key="2">
    <source>
        <dbReference type="ARBA" id="ARBA00022692"/>
    </source>
</evidence>
<feature type="domain" description="EamA" evidence="6">
    <location>
        <begin position="18"/>
        <end position="119"/>
    </location>
</feature>
<keyword evidence="4 5" id="KW-0472">Membrane</keyword>
<feature type="transmembrane region" description="Helical" evidence="5">
    <location>
        <begin position="160"/>
        <end position="180"/>
    </location>
</feature>
<proteinExistence type="predicted"/>
<organism evidence="7 8">
    <name type="scientific">Nitrosospira multiformis</name>
    <dbReference type="NCBI Taxonomy" id="1231"/>
    <lineage>
        <taxon>Bacteria</taxon>
        <taxon>Pseudomonadati</taxon>
        <taxon>Pseudomonadota</taxon>
        <taxon>Betaproteobacteria</taxon>
        <taxon>Nitrosomonadales</taxon>
        <taxon>Nitrosomonadaceae</taxon>
        <taxon>Nitrosospira</taxon>
    </lineage>
</organism>
<feature type="transmembrane region" description="Helical" evidence="5">
    <location>
        <begin position="274"/>
        <end position="295"/>
    </location>
</feature>
<dbReference type="OrthoDB" id="8524934at2"/>
<dbReference type="InterPro" id="IPR037185">
    <property type="entry name" value="EmrE-like"/>
</dbReference>
<dbReference type="InterPro" id="IPR000620">
    <property type="entry name" value="EamA_dom"/>
</dbReference>
<comment type="subcellular location">
    <subcellularLocation>
        <location evidence="1">Membrane</location>
        <topology evidence="1">Multi-pass membrane protein</topology>
    </subcellularLocation>
</comment>
<name>A0A1I0GEN2_9PROT</name>
<keyword evidence="3 5" id="KW-1133">Transmembrane helix</keyword>
<feature type="transmembrane region" description="Helical" evidence="5">
    <location>
        <begin position="248"/>
        <end position="268"/>
    </location>
</feature>
<feature type="transmembrane region" description="Helical" evidence="5">
    <location>
        <begin position="107"/>
        <end position="126"/>
    </location>
</feature>
<evidence type="ECO:0000256" key="5">
    <source>
        <dbReference type="SAM" id="Phobius"/>
    </source>
</evidence>
<evidence type="ECO:0000313" key="7">
    <source>
        <dbReference type="EMBL" id="SET69317.1"/>
    </source>
</evidence>